<gene>
    <name evidence="1" type="ORF">A2719_04200</name>
</gene>
<accession>A0A1G2G402</accession>
<comment type="caution">
    <text evidence="1">The sequence shown here is derived from an EMBL/GenBank/DDBJ whole genome shotgun (WGS) entry which is preliminary data.</text>
</comment>
<name>A0A1G2G402_9BACT</name>
<evidence type="ECO:0000313" key="1">
    <source>
        <dbReference type="EMBL" id="OGZ44588.1"/>
    </source>
</evidence>
<dbReference type="EMBL" id="MHNK01000001">
    <property type="protein sequence ID" value="OGZ44588.1"/>
    <property type="molecule type" value="Genomic_DNA"/>
</dbReference>
<dbReference type="Proteomes" id="UP000177480">
    <property type="component" value="Unassembled WGS sequence"/>
</dbReference>
<proteinExistence type="predicted"/>
<protein>
    <submittedName>
        <fullName evidence="1">Uncharacterized protein</fullName>
    </submittedName>
</protein>
<organism evidence="1 2">
    <name type="scientific">Candidatus Ryanbacteria bacterium RIFCSPHIGHO2_01_FULL_45_22</name>
    <dbReference type="NCBI Taxonomy" id="1802114"/>
    <lineage>
        <taxon>Bacteria</taxon>
        <taxon>Candidatus Ryaniibacteriota</taxon>
    </lineage>
</organism>
<evidence type="ECO:0000313" key="2">
    <source>
        <dbReference type="Proteomes" id="UP000177480"/>
    </source>
</evidence>
<dbReference type="STRING" id="1802114.A2719_04200"/>
<reference evidence="1 2" key="1">
    <citation type="journal article" date="2016" name="Nat. Commun.">
        <title>Thousands of microbial genomes shed light on interconnected biogeochemical processes in an aquifer system.</title>
        <authorList>
            <person name="Anantharaman K."/>
            <person name="Brown C.T."/>
            <person name="Hug L.A."/>
            <person name="Sharon I."/>
            <person name="Castelle C.J."/>
            <person name="Probst A.J."/>
            <person name="Thomas B.C."/>
            <person name="Singh A."/>
            <person name="Wilkins M.J."/>
            <person name="Karaoz U."/>
            <person name="Brodie E.L."/>
            <person name="Williams K.H."/>
            <person name="Hubbard S.S."/>
            <person name="Banfield J.F."/>
        </authorList>
    </citation>
    <scope>NUCLEOTIDE SEQUENCE [LARGE SCALE GENOMIC DNA]</scope>
</reference>
<dbReference type="AlphaFoldDB" id="A0A1G2G402"/>
<sequence length="87" mass="10044">MMQYQFGTHIWFGGYEVEWIFSDNIIVPAGVVVMLPDGTIAFYNGAYSCFLERERITQIKMLGVSPGENNIFWQHPNFKEGVCFDNQ</sequence>